<dbReference type="EMBL" id="HBUF01590032">
    <property type="protein sequence ID" value="CAG6773030.1"/>
    <property type="molecule type" value="Transcribed_RNA"/>
</dbReference>
<evidence type="ECO:0000313" key="2">
    <source>
        <dbReference type="EMBL" id="CAG6773026.1"/>
    </source>
</evidence>
<evidence type="ECO:0000256" key="1">
    <source>
        <dbReference type="SAM" id="Phobius"/>
    </source>
</evidence>
<dbReference type="EMBL" id="HBUF01590030">
    <property type="protein sequence ID" value="CAG6773026.1"/>
    <property type="molecule type" value="Transcribed_RNA"/>
</dbReference>
<organism evidence="2">
    <name type="scientific">Cacopsylla melanoneura</name>
    <dbReference type="NCBI Taxonomy" id="428564"/>
    <lineage>
        <taxon>Eukaryota</taxon>
        <taxon>Metazoa</taxon>
        <taxon>Ecdysozoa</taxon>
        <taxon>Arthropoda</taxon>
        <taxon>Hexapoda</taxon>
        <taxon>Insecta</taxon>
        <taxon>Pterygota</taxon>
        <taxon>Neoptera</taxon>
        <taxon>Paraneoptera</taxon>
        <taxon>Hemiptera</taxon>
        <taxon>Sternorrhyncha</taxon>
        <taxon>Psylloidea</taxon>
        <taxon>Psyllidae</taxon>
        <taxon>Psyllinae</taxon>
        <taxon>Cacopsylla</taxon>
    </lineage>
</organism>
<sequence length="108" mass="12348">MQPTLRLFPPIRDSILRVPLLAILPCKLLSIVSFRTRRTLSVRFTCAGFTVRLALRRSLTIDRQCMSRSLVVNRSVCGELEIVGDIVNERSFSVWSPLDAFYIFSKLC</sequence>
<keyword evidence="1" id="KW-0472">Membrane</keyword>
<proteinExistence type="predicted"/>
<protein>
    <submittedName>
        <fullName evidence="2">Uncharacterized protein</fullName>
    </submittedName>
</protein>
<dbReference type="AlphaFoldDB" id="A0A8D9AX55"/>
<keyword evidence="1" id="KW-1133">Transmembrane helix</keyword>
<feature type="transmembrane region" description="Helical" evidence="1">
    <location>
        <begin position="15"/>
        <end position="34"/>
    </location>
</feature>
<reference evidence="2" key="1">
    <citation type="submission" date="2021-05" db="EMBL/GenBank/DDBJ databases">
        <authorList>
            <person name="Alioto T."/>
            <person name="Alioto T."/>
            <person name="Gomez Garrido J."/>
        </authorList>
    </citation>
    <scope>NUCLEOTIDE SEQUENCE</scope>
</reference>
<keyword evidence="1" id="KW-0812">Transmembrane</keyword>
<accession>A0A8D9AX55</accession>
<name>A0A8D9AX55_9HEMI</name>